<feature type="domain" description="Sulfatase N-terminal" evidence="3">
    <location>
        <begin position="293"/>
        <end position="595"/>
    </location>
</feature>
<dbReference type="PANTHER" id="PTHR42693">
    <property type="entry name" value="ARYLSULFATASE FAMILY MEMBER"/>
    <property type="match status" value="1"/>
</dbReference>
<dbReference type="PANTHER" id="PTHR42693:SF53">
    <property type="entry name" value="ENDO-4-O-SULFATASE"/>
    <property type="match status" value="1"/>
</dbReference>
<evidence type="ECO:0000259" key="3">
    <source>
        <dbReference type="Pfam" id="PF00884"/>
    </source>
</evidence>
<dbReference type="Pfam" id="PF00884">
    <property type="entry name" value="Sulfatase"/>
    <property type="match status" value="1"/>
</dbReference>
<dbReference type="GO" id="GO:0047753">
    <property type="term" value="F:choline-sulfatase activity"/>
    <property type="evidence" value="ECO:0007669"/>
    <property type="project" value="UniProtKB-EC"/>
</dbReference>
<protein>
    <submittedName>
        <fullName evidence="4">Choline-sulfatase</fullName>
        <ecNumber evidence="4">3.1.6.6</ecNumber>
    </submittedName>
</protein>
<keyword evidence="2 4" id="KW-0378">Hydrolase</keyword>
<name>A0A518BFV1_9BACT</name>
<evidence type="ECO:0000256" key="1">
    <source>
        <dbReference type="ARBA" id="ARBA00008779"/>
    </source>
</evidence>
<reference evidence="4 5" key="1">
    <citation type="submission" date="2019-02" db="EMBL/GenBank/DDBJ databases">
        <title>Deep-cultivation of Planctomycetes and their phenomic and genomic characterization uncovers novel biology.</title>
        <authorList>
            <person name="Wiegand S."/>
            <person name="Jogler M."/>
            <person name="Boedeker C."/>
            <person name="Pinto D."/>
            <person name="Vollmers J."/>
            <person name="Rivas-Marin E."/>
            <person name="Kohn T."/>
            <person name="Peeters S.H."/>
            <person name="Heuer A."/>
            <person name="Rast P."/>
            <person name="Oberbeckmann S."/>
            <person name="Bunk B."/>
            <person name="Jeske O."/>
            <person name="Meyerdierks A."/>
            <person name="Storesund J.E."/>
            <person name="Kallscheuer N."/>
            <person name="Luecker S."/>
            <person name="Lage O.M."/>
            <person name="Pohl T."/>
            <person name="Merkel B.J."/>
            <person name="Hornburger P."/>
            <person name="Mueller R.-W."/>
            <person name="Bruemmer F."/>
            <person name="Labrenz M."/>
            <person name="Spormann A.M."/>
            <person name="Op den Camp H."/>
            <person name="Overmann J."/>
            <person name="Amann R."/>
            <person name="Jetten M.S.M."/>
            <person name="Mascher T."/>
            <person name="Medema M.H."/>
            <person name="Devos D.P."/>
            <person name="Kaster A.-K."/>
            <person name="Ovreas L."/>
            <person name="Rohde M."/>
            <person name="Galperin M.Y."/>
            <person name="Jogler C."/>
        </authorList>
    </citation>
    <scope>NUCLEOTIDE SEQUENCE [LARGE SCALE GENOMIC DNA]</scope>
    <source>
        <strain evidence="4 5">Pla133</strain>
    </source>
</reference>
<dbReference type="SUPFAM" id="SSF53649">
    <property type="entry name" value="Alkaline phosphatase-like"/>
    <property type="match status" value="1"/>
</dbReference>
<dbReference type="KEGG" id="pbap:Pla133_09020"/>
<dbReference type="InterPro" id="IPR017850">
    <property type="entry name" value="Alkaline_phosphatase_core_sf"/>
</dbReference>
<dbReference type="InterPro" id="IPR050738">
    <property type="entry name" value="Sulfatase"/>
</dbReference>
<evidence type="ECO:0000313" key="4">
    <source>
        <dbReference type="EMBL" id="QDU65836.1"/>
    </source>
</evidence>
<dbReference type="EMBL" id="CP036287">
    <property type="protein sequence ID" value="QDU65836.1"/>
    <property type="molecule type" value="Genomic_DNA"/>
</dbReference>
<proteinExistence type="inferred from homology"/>
<dbReference type="Gene3D" id="3.40.720.10">
    <property type="entry name" value="Alkaline Phosphatase, subunit A"/>
    <property type="match status" value="1"/>
</dbReference>
<dbReference type="Proteomes" id="UP000316921">
    <property type="component" value="Chromosome"/>
</dbReference>
<dbReference type="InterPro" id="IPR000917">
    <property type="entry name" value="Sulfatase_N"/>
</dbReference>
<dbReference type="EC" id="3.1.6.6" evidence="4"/>
<dbReference type="AlphaFoldDB" id="A0A518BFV1"/>
<dbReference type="CDD" id="cd16148">
    <property type="entry name" value="sulfatase_like"/>
    <property type="match status" value="1"/>
</dbReference>
<sequence>MPHASPSPGRPASRALAVPLLGALLAAGCGGDQRPDPVPLSAGYEVPPLEAGPWRLPAEGWPGWSLEPLGSGDGVTAVLDTPLEAWERGPLDGVWVLPLPVPLLRPTDAVLLLDDVEAPRFPLGQALPSPAEVEANRGRWLAAGSQIWLSAPEPPQRAQVRLTLPLGELGPFGWRLRLPQLSANGIPLTMGQPRRIDFAPSAVERELRVATWSAANAEVADGQPVTFRFDVDGREAARFEQAATFVGSRTTRCIEIPAGARSVTLTVDGPPCLAAAIDPWIDVPRARSDDTRPDIVVFLADTLRADMLAAYRDDDPGAGPMPGVDALAARSRVYLGARSNAPWTLPSQASLLTGLPPLGHGAINSGRSLPDALPRLAALLQEAGYRTAAVTEGVYVSADYGLDRGFAVFDERSRSVERTVETALAELRDDDPRPLLLYVQSYRAHAPYHAGPDGPLPDVAARLRPGLGPRLRDAALLDPSLDPRGLDEAGLAGVFRGVVERDWDLYVASAKALDSALAPLWSALDERAVPTFTVFTSDHGEEFGEHDGASHGHALWEELIRIPLFIHGPDIAPGFDPTTVSLLDLTPTIASWAGVEPDPRWVGVPLGGASAGSAAFAWACTSAEHPESRAIVAGVDKWIEWDEPQRLQHFDLELDPNEWAPTPVESPSPTLEALQARQRALSVPPAVAPRRAVLGPEARARLRALGYAADED</sequence>
<accession>A0A518BFV1</accession>
<dbReference type="GO" id="GO:0004065">
    <property type="term" value="F:arylsulfatase activity"/>
    <property type="evidence" value="ECO:0007669"/>
    <property type="project" value="TreeGrafter"/>
</dbReference>
<organism evidence="4 5">
    <name type="scientific">Engelhardtia mirabilis</name>
    <dbReference type="NCBI Taxonomy" id="2528011"/>
    <lineage>
        <taxon>Bacteria</taxon>
        <taxon>Pseudomonadati</taxon>
        <taxon>Planctomycetota</taxon>
        <taxon>Planctomycetia</taxon>
        <taxon>Planctomycetia incertae sedis</taxon>
        <taxon>Engelhardtia</taxon>
    </lineage>
</organism>
<keyword evidence="5" id="KW-1185">Reference proteome</keyword>
<comment type="similarity">
    <text evidence="1">Belongs to the sulfatase family.</text>
</comment>
<evidence type="ECO:0000256" key="2">
    <source>
        <dbReference type="ARBA" id="ARBA00022801"/>
    </source>
</evidence>
<evidence type="ECO:0000313" key="5">
    <source>
        <dbReference type="Proteomes" id="UP000316921"/>
    </source>
</evidence>
<gene>
    <name evidence="4" type="primary">betC_4</name>
    <name evidence="4" type="ORF">Pla133_09020</name>
</gene>